<feature type="transmembrane region" description="Helical" evidence="1">
    <location>
        <begin position="29"/>
        <end position="47"/>
    </location>
</feature>
<proteinExistence type="predicted"/>
<reference evidence="3" key="1">
    <citation type="submission" date="2017-12" db="EMBL/GenBank/DDBJ databases">
        <authorList>
            <consortium name="DOE Joint Genome Institute"/>
            <person name="Mondo S.J."/>
            <person name="Kjaerbolling I."/>
            <person name="Vesth T.C."/>
            <person name="Frisvad J.C."/>
            <person name="Nybo J.L."/>
            <person name="Theobald S."/>
            <person name="Kuo A."/>
            <person name="Bowyer P."/>
            <person name="Matsuda Y."/>
            <person name="Lyhne E.K."/>
            <person name="Kogle M.E."/>
            <person name="Clum A."/>
            <person name="Lipzen A."/>
            <person name="Salamov A."/>
            <person name="Ngan C.Y."/>
            <person name="Daum C."/>
            <person name="Chiniquy J."/>
            <person name="Barry K."/>
            <person name="LaButti K."/>
            <person name="Haridas S."/>
            <person name="Simmons B.A."/>
            <person name="Magnuson J.K."/>
            <person name="Mortensen U.H."/>
            <person name="Larsen T.O."/>
            <person name="Grigoriev I.V."/>
            <person name="Baker S.E."/>
            <person name="Andersen M.R."/>
            <person name="Nordberg H.P."/>
            <person name="Cantor M.N."/>
            <person name="Hua S.X."/>
        </authorList>
    </citation>
    <scope>NUCLEOTIDE SEQUENCE [LARGE SCALE GENOMIC DNA]</scope>
    <source>
        <strain evidence="3">IBT 19404</strain>
    </source>
</reference>
<keyword evidence="3" id="KW-1185">Reference proteome</keyword>
<keyword evidence="1" id="KW-0812">Transmembrane</keyword>
<evidence type="ECO:0000313" key="3">
    <source>
        <dbReference type="Proteomes" id="UP000235023"/>
    </source>
</evidence>
<gene>
    <name evidence="2" type="ORF">BDW42DRAFT_164627</name>
</gene>
<organism evidence="2 3">
    <name type="scientific">Aspergillus taichungensis</name>
    <dbReference type="NCBI Taxonomy" id="482145"/>
    <lineage>
        <taxon>Eukaryota</taxon>
        <taxon>Fungi</taxon>
        <taxon>Dikarya</taxon>
        <taxon>Ascomycota</taxon>
        <taxon>Pezizomycotina</taxon>
        <taxon>Eurotiomycetes</taxon>
        <taxon>Eurotiomycetidae</taxon>
        <taxon>Eurotiales</taxon>
        <taxon>Aspergillaceae</taxon>
        <taxon>Aspergillus</taxon>
        <taxon>Aspergillus subgen. Circumdati</taxon>
    </lineage>
</organism>
<sequence>MIGSLATILSRQLGWNLAIVKVRRTSVHFLFLFLSFFLFFCLLHLLFLFPHHVVITICIESLLVSVVFHYLLSCHVMPCRII</sequence>
<accession>A0A2J5I187</accession>
<name>A0A2J5I187_9EURO</name>
<dbReference type="EMBL" id="KZ559518">
    <property type="protein sequence ID" value="PLN83544.1"/>
    <property type="molecule type" value="Genomic_DNA"/>
</dbReference>
<protein>
    <submittedName>
        <fullName evidence="2">Uncharacterized protein</fullName>
    </submittedName>
</protein>
<evidence type="ECO:0000313" key="2">
    <source>
        <dbReference type="EMBL" id="PLN83544.1"/>
    </source>
</evidence>
<keyword evidence="1" id="KW-0472">Membrane</keyword>
<dbReference type="Proteomes" id="UP000235023">
    <property type="component" value="Unassembled WGS sequence"/>
</dbReference>
<feature type="transmembrane region" description="Helical" evidence="1">
    <location>
        <begin position="53"/>
        <end position="72"/>
    </location>
</feature>
<keyword evidence="1" id="KW-1133">Transmembrane helix</keyword>
<dbReference type="AlphaFoldDB" id="A0A2J5I187"/>
<evidence type="ECO:0000256" key="1">
    <source>
        <dbReference type="SAM" id="Phobius"/>
    </source>
</evidence>